<organism evidence="3 4">
    <name type="scientific">Myxococcus xanthus</name>
    <dbReference type="NCBI Taxonomy" id="34"/>
    <lineage>
        <taxon>Bacteria</taxon>
        <taxon>Pseudomonadati</taxon>
        <taxon>Myxococcota</taxon>
        <taxon>Myxococcia</taxon>
        <taxon>Myxococcales</taxon>
        <taxon>Cystobacterineae</taxon>
        <taxon>Myxococcaceae</taxon>
        <taxon>Myxococcus</taxon>
    </lineage>
</organism>
<feature type="region of interest" description="Disordered" evidence="1">
    <location>
        <begin position="1"/>
        <end position="79"/>
    </location>
</feature>
<evidence type="ECO:0000256" key="1">
    <source>
        <dbReference type="SAM" id="MobiDB-lite"/>
    </source>
</evidence>
<dbReference type="RefSeq" id="WP_140796028.1">
    <property type="nucleotide sequence ID" value="NZ_CP017169.1"/>
</dbReference>
<accession>A0AAE6G7D2</accession>
<feature type="compositionally biased region" description="Pro residues" evidence="1">
    <location>
        <begin position="67"/>
        <end position="77"/>
    </location>
</feature>
<sequence length="226" mass="24111">MNTPPHPRGTLPDASSEPDAWSQSLMGRTEELAHLQAQTPRDADPHEAPRAQPRLDVAETPRRRHVPAPPPPPPPSPLAAVLRLCGAAAGLLAASILVLPALRDAGQPPLTKEERVTTRPETTLAPNFDPPSDVQPGEVREQRAFMEGASLLMVDSEPSGASVSVNGRAEGTTPLSVSLDCVTDAPVTVKLTRRGYSPLEHTLSCRQDTMTQLFGKLRKGKSSAKP</sequence>
<feature type="region of interest" description="Disordered" evidence="1">
    <location>
        <begin position="109"/>
        <end position="135"/>
    </location>
</feature>
<feature type="domain" description="PEGA" evidence="2">
    <location>
        <begin position="151"/>
        <end position="220"/>
    </location>
</feature>
<gene>
    <name evidence="3" type="ORF">BHS09_36015</name>
</gene>
<reference evidence="3 4" key="1">
    <citation type="journal article" date="2019" name="Science">
        <title>Social genes are selection hotspots in kin groups of a soil microbe.</title>
        <authorList>
            <person name="Wielgoss S."/>
            <person name="Wolfensberger R."/>
            <person name="Sun L."/>
            <person name="Fiegna F."/>
            <person name="Velicer G.J."/>
        </authorList>
    </citation>
    <scope>NUCLEOTIDE SEQUENCE [LARGE SCALE GENOMIC DNA]</scope>
    <source>
        <strain evidence="3 4">MC3.5.9c15</strain>
    </source>
</reference>
<evidence type="ECO:0000259" key="2">
    <source>
        <dbReference type="Pfam" id="PF08308"/>
    </source>
</evidence>
<dbReference type="InterPro" id="IPR013229">
    <property type="entry name" value="PEGA"/>
</dbReference>
<dbReference type="Proteomes" id="UP000320179">
    <property type="component" value="Chromosome"/>
</dbReference>
<dbReference type="Pfam" id="PF08308">
    <property type="entry name" value="PEGA"/>
    <property type="match status" value="1"/>
</dbReference>
<proteinExistence type="predicted"/>
<evidence type="ECO:0000313" key="3">
    <source>
        <dbReference type="EMBL" id="QDE71956.1"/>
    </source>
</evidence>
<evidence type="ECO:0000313" key="4">
    <source>
        <dbReference type="Proteomes" id="UP000320179"/>
    </source>
</evidence>
<dbReference type="AlphaFoldDB" id="A0AAE6G7D2"/>
<name>A0AAE6G7D2_MYXXA</name>
<protein>
    <recommendedName>
        <fullName evidence="2">PEGA domain-containing protein</fullName>
    </recommendedName>
</protein>
<dbReference type="EMBL" id="CP017174">
    <property type="protein sequence ID" value="QDE71956.1"/>
    <property type="molecule type" value="Genomic_DNA"/>
</dbReference>